<dbReference type="AlphaFoldDB" id="A0A7T3RD76"/>
<keyword evidence="1" id="KW-0812">Transmembrane</keyword>
<dbReference type="Pfam" id="PF01963">
    <property type="entry name" value="TraB_PrgY_gumN"/>
    <property type="match status" value="1"/>
</dbReference>
<sequence>MEQNNSADTATQKHLEFGEKKIILVGTAHVSSESIEEVKKAVTDIKPDSVAVELDENRLKNLEDPESWRKMDIIKVLKNKMGFLMLANIVLAGYQKRMGENAGVKPGDEMLAAIETSRSMGIPLTMVDRPIAVTLRRAWVKNSFWGKSKLLSMLIASAFSKEEVSPGEIEKLKQTSEMDTMMRDLSDYLPAVKEVLIDERDKYLASKIWTSPGTTVLAVLGAGHLGGVQAHLQKLAAGSESADCSAIETVPQKKLGSKIASWIIPVLIVALIVCGFVFGGRQAGMKMFGSWVLWNGILAAIGAVAAGGHPLTVLVSFVGAPLTSLCPFIGIGIVSGIVQAVVCKPKVSDMELLQEDATSVKGFYRNRILRVLLVFILSSLGSSVGTFAAGASFVAVISSFFDKIFAVFTK</sequence>
<dbReference type="KEGG" id="tper:IWA51_11895"/>
<dbReference type="InterPro" id="IPR005230">
    <property type="entry name" value="TraB_bac"/>
</dbReference>
<proteinExistence type="predicted"/>
<keyword evidence="3" id="KW-1185">Reference proteome</keyword>
<accession>A0A7T3RD76</accession>
<dbReference type="InterPro" id="IPR002816">
    <property type="entry name" value="TraB/PrgY/GumN_fam"/>
</dbReference>
<dbReference type="EMBL" id="CP064936">
    <property type="protein sequence ID" value="QQA00936.1"/>
    <property type="molecule type" value="Genomic_DNA"/>
</dbReference>
<gene>
    <name evidence="2" type="ORF">IWA51_11895</name>
</gene>
<keyword evidence="1" id="KW-1133">Transmembrane helix</keyword>
<evidence type="ECO:0000313" key="3">
    <source>
        <dbReference type="Proteomes" id="UP000595224"/>
    </source>
</evidence>
<keyword evidence="1" id="KW-0472">Membrane</keyword>
<dbReference type="NCBIfam" id="TIGR00261">
    <property type="entry name" value="traB"/>
    <property type="match status" value="1"/>
</dbReference>
<organism evidence="2 3">
    <name type="scientific">Treponema peruense</name>
    <dbReference type="NCBI Taxonomy" id="2787628"/>
    <lineage>
        <taxon>Bacteria</taxon>
        <taxon>Pseudomonadati</taxon>
        <taxon>Spirochaetota</taxon>
        <taxon>Spirochaetia</taxon>
        <taxon>Spirochaetales</taxon>
        <taxon>Treponemataceae</taxon>
        <taxon>Treponema</taxon>
    </lineage>
</organism>
<dbReference type="CDD" id="cd14726">
    <property type="entry name" value="TraB_PrgY-like"/>
    <property type="match status" value="1"/>
</dbReference>
<evidence type="ECO:0000256" key="1">
    <source>
        <dbReference type="SAM" id="Phobius"/>
    </source>
</evidence>
<dbReference type="Proteomes" id="UP000595224">
    <property type="component" value="Chromosome"/>
</dbReference>
<name>A0A7T3RD76_9SPIR</name>
<dbReference type="PANTHER" id="PTHR21530">
    <property type="entry name" value="PHEROMONE SHUTDOWN PROTEIN"/>
    <property type="match status" value="1"/>
</dbReference>
<feature type="transmembrane region" description="Helical" evidence="1">
    <location>
        <begin position="259"/>
        <end position="279"/>
    </location>
</feature>
<protein>
    <submittedName>
        <fullName evidence="2">TraB/GumN family protein</fullName>
    </submittedName>
</protein>
<feature type="transmembrane region" description="Helical" evidence="1">
    <location>
        <begin position="317"/>
        <end position="342"/>
    </location>
</feature>
<evidence type="ECO:0000313" key="2">
    <source>
        <dbReference type="EMBL" id="QQA00936.1"/>
    </source>
</evidence>
<feature type="transmembrane region" description="Helical" evidence="1">
    <location>
        <begin position="291"/>
        <end position="311"/>
    </location>
</feature>
<dbReference type="RefSeq" id="WP_198442554.1">
    <property type="nucleotide sequence ID" value="NZ_CBCSHE010000005.1"/>
</dbReference>
<reference evidence="2 3" key="1">
    <citation type="submission" date="2020-11" db="EMBL/GenBank/DDBJ databases">
        <title>Treponema Peruensis nv. sp., first commensal Treponema isolated from human feces.</title>
        <authorList>
            <person name="Belkhou C."/>
            <person name="Raes J."/>
        </authorList>
    </citation>
    <scope>NUCLEOTIDE SEQUENCE [LARGE SCALE GENOMIC DNA]</scope>
    <source>
        <strain evidence="2 3">RCC2812</strain>
    </source>
</reference>
<dbReference type="PANTHER" id="PTHR21530:SF7">
    <property type="entry name" value="TRAB DOMAIN-CONTAINING PROTEIN"/>
    <property type="match status" value="1"/>
</dbReference>
<dbReference type="InterPro" id="IPR046345">
    <property type="entry name" value="TraB_PrgY-like"/>
</dbReference>
<feature type="transmembrane region" description="Helical" evidence="1">
    <location>
        <begin position="371"/>
        <end position="401"/>
    </location>
</feature>